<accession>A0AAD6XVJ3</accession>
<proteinExistence type="predicted"/>
<dbReference type="EMBL" id="JARJCN010000008">
    <property type="protein sequence ID" value="KAJ7098810.1"/>
    <property type="molecule type" value="Genomic_DNA"/>
</dbReference>
<protein>
    <submittedName>
        <fullName evidence="1">Uncharacterized protein</fullName>
    </submittedName>
</protein>
<reference evidence="1" key="1">
    <citation type="submission" date="2023-03" db="EMBL/GenBank/DDBJ databases">
        <title>Massive genome expansion in bonnet fungi (Mycena s.s.) driven by repeated elements and novel gene families across ecological guilds.</title>
        <authorList>
            <consortium name="Lawrence Berkeley National Laboratory"/>
            <person name="Harder C.B."/>
            <person name="Miyauchi S."/>
            <person name="Viragh M."/>
            <person name="Kuo A."/>
            <person name="Thoen E."/>
            <person name="Andreopoulos B."/>
            <person name="Lu D."/>
            <person name="Skrede I."/>
            <person name="Drula E."/>
            <person name="Henrissat B."/>
            <person name="Morin E."/>
            <person name="Kohler A."/>
            <person name="Barry K."/>
            <person name="LaButti K."/>
            <person name="Morin E."/>
            <person name="Salamov A."/>
            <person name="Lipzen A."/>
            <person name="Mereny Z."/>
            <person name="Hegedus B."/>
            <person name="Baldrian P."/>
            <person name="Stursova M."/>
            <person name="Weitz H."/>
            <person name="Taylor A."/>
            <person name="Grigoriev I.V."/>
            <person name="Nagy L.G."/>
            <person name="Martin F."/>
            <person name="Kauserud H."/>
        </authorList>
    </citation>
    <scope>NUCLEOTIDE SEQUENCE</scope>
    <source>
        <strain evidence="1">CBHHK173m</strain>
    </source>
</reference>
<organism evidence="1 2">
    <name type="scientific">Mycena belliarum</name>
    <dbReference type="NCBI Taxonomy" id="1033014"/>
    <lineage>
        <taxon>Eukaryota</taxon>
        <taxon>Fungi</taxon>
        <taxon>Dikarya</taxon>
        <taxon>Basidiomycota</taxon>
        <taxon>Agaricomycotina</taxon>
        <taxon>Agaricomycetes</taxon>
        <taxon>Agaricomycetidae</taxon>
        <taxon>Agaricales</taxon>
        <taxon>Marasmiineae</taxon>
        <taxon>Mycenaceae</taxon>
        <taxon>Mycena</taxon>
    </lineage>
</organism>
<sequence>MFWFLFEYGGQVWLAQVFVVVREHQGRGTGHLHILPWLPQAHSLSVSTISVQGSAIHPTASPSPLNSVLKMSRPYDARGETEPLANVTSADAHHIESARPTSEDANDAFFLNVFSETRAFIDEYNDVSTTLDVHNGDRVYAGDLGFYPAWNSSDVRAEAASTSVAVLTNPGPVRFERVKRVLRKVAQRLRRFFN</sequence>
<dbReference type="AlphaFoldDB" id="A0AAD6XVJ3"/>
<evidence type="ECO:0000313" key="2">
    <source>
        <dbReference type="Proteomes" id="UP001222325"/>
    </source>
</evidence>
<evidence type="ECO:0000313" key="1">
    <source>
        <dbReference type="EMBL" id="KAJ7098810.1"/>
    </source>
</evidence>
<dbReference type="Proteomes" id="UP001222325">
    <property type="component" value="Unassembled WGS sequence"/>
</dbReference>
<name>A0AAD6XVJ3_9AGAR</name>
<keyword evidence="2" id="KW-1185">Reference proteome</keyword>
<comment type="caution">
    <text evidence="1">The sequence shown here is derived from an EMBL/GenBank/DDBJ whole genome shotgun (WGS) entry which is preliminary data.</text>
</comment>
<gene>
    <name evidence="1" type="ORF">B0H15DRAFT_797464</name>
</gene>